<evidence type="ECO:0000256" key="7">
    <source>
        <dbReference type="ARBA" id="ARBA00023121"/>
    </source>
</evidence>
<dbReference type="PANTHER" id="PTHR10612:SF34">
    <property type="entry name" value="APOLIPOPROTEIN D"/>
    <property type="match status" value="1"/>
</dbReference>
<keyword evidence="5" id="KW-0964">Secreted</keyword>
<evidence type="ECO:0000313" key="13">
    <source>
        <dbReference type="Proteomes" id="UP000183832"/>
    </source>
</evidence>
<evidence type="ECO:0000313" key="12">
    <source>
        <dbReference type="EMBL" id="CRL02203.1"/>
    </source>
</evidence>
<dbReference type="AlphaFoldDB" id="A0A1J1IPN9"/>
<reference evidence="12 13" key="1">
    <citation type="submission" date="2015-04" db="EMBL/GenBank/DDBJ databases">
        <authorList>
            <person name="Syromyatnikov M.Y."/>
            <person name="Popov V.N."/>
        </authorList>
    </citation>
    <scope>NUCLEOTIDE SEQUENCE [LARGE SCALE GENOMIC DNA]</scope>
</reference>
<keyword evidence="9" id="KW-0325">Glycoprotein</keyword>
<evidence type="ECO:0000256" key="8">
    <source>
        <dbReference type="ARBA" id="ARBA00023157"/>
    </source>
</evidence>
<dbReference type="InterPro" id="IPR022271">
    <property type="entry name" value="Lipocalin_ApoD"/>
</dbReference>
<keyword evidence="4" id="KW-0813">Transport</keyword>
<sequence>MKGHLLIVICAIFTGIEVNSQVPGFGRCPRTSAVQNFDVNAYLGRWFEIESYFQTFAIGGTCVEANYGLNPNGTVSVLNKMTRLGREESILGYAVLASPGEGKLIVNFPQSPPTDTPNYIILSTDYVNYAVVHSCTQISRFTYVQIAWILARNRQIGAIQRFQARRVLENNGVSTRWLRETDQSNCG</sequence>
<dbReference type="GO" id="GO:0005737">
    <property type="term" value="C:cytoplasm"/>
    <property type="evidence" value="ECO:0007669"/>
    <property type="project" value="TreeGrafter"/>
</dbReference>
<dbReference type="PIRSF" id="PIRSF036893">
    <property type="entry name" value="Lipocalin_ApoD"/>
    <property type="match status" value="1"/>
</dbReference>
<dbReference type="GO" id="GO:0006629">
    <property type="term" value="P:lipid metabolic process"/>
    <property type="evidence" value="ECO:0007669"/>
    <property type="project" value="TreeGrafter"/>
</dbReference>
<dbReference type="GO" id="GO:0000302">
    <property type="term" value="P:response to reactive oxygen species"/>
    <property type="evidence" value="ECO:0007669"/>
    <property type="project" value="TreeGrafter"/>
</dbReference>
<dbReference type="STRING" id="568069.A0A1J1IPN9"/>
<dbReference type="InterPro" id="IPR012674">
    <property type="entry name" value="Calycin"/>
</dbReference>
<dbReference type="PRINTS" id="PR01273">
    <property type="entry name" value="INVTBRTCOLOR"/>
</dbReference>
<dbReference type="Pfam" id="PF08212">
    <property type="entry name" value="Lipocalin_2"/>
    <property type="match status" value="1"/>
</dbReference>
<dbReference type="CDD" id="cd19437">
    <property type="entry name" value="lipocalin_apoD-like"/>
    <property type="match status" value="1"/>
</dbReference>
<evidence type="ECO:0000256" key="3">
    <source>
        <dbReference type="ARBA" id="ARBA00019890"/>
    </source>
</evidence>
<dbReference type="GO" id="GO:0005576">
    <property type="term" value="C:extracellular region"/>
    <property type="evidence" value="ECO:0007669"/>
    <property type="project" value="UniProtKB-SubCell"/>
</dbReference>
<keyword evidence="6 10" id="KW-0732">Signal</keyword>
<name>A0A1J1IPN9_9DIPT</name>
<dbReference type="GO" id="GO:0008289">
    <property type="term" value="F:lipid binding"/>
    <property type="evidence" value="ECO:0007669"/>
    <property type="project" value="UniProtKB-KW"/>
</dbReference>
<evidence type="ECO:0000256" key="4">
    <source>
        <dbReference type="ARBA" id="ARBA00022448"/>
    </source>
</evidence>
<dbReference type="PANTHER" id="PTHR10612">
    <property type="entry name" value="APOLIPOPROTEIN D"/>
    <property type="match status" value="1"/>
</dbReference>
<feature type="signal peptide" evidence="10">
    <location>
        <begin position="1"/>
        <end position="20"/>
    </location>
</feature>
<evidence type="ECO:0000256" key="5">
    <source>
        <dbReference type="ARBA" id="ARBA00022525"/>
    </source>
</evidence>
<keyword evidence="8" id="KW-1015">Disulfide bond</keyword>
<accession>A0A1J1IPN9</accession>
<dbReference type="Gene3D" id="2.40.128.20">
    <property type="match status" value="1"/>
</dbReference>
<dbReference type="Proteomes" id="UP000183832">
    <property type="component" value="Unassembled WGS sequence"/>
</dbReference>
<evidence type="ECO:0000256" key="9">
    <source>
        <dbReference type="ARBA" id="ARBA00023180"/>
    </source>
</evidence>
<evidence type="ECO:0000259" key="11">
    <source>
        <dbReference type="Pfam" id="PF08212"/>
    </source>
</evidence>
<proteinExistence type="inferred from homology"/>
<dbReference type="GO" id="GO:0031409">
    <property type="term" value="F:pigment binding"/>
    <property type="evidence" value="ECO:0007669"/>
    <property type="project" value="InterPro"/>
</dbReference>
<protein>
    <recommendedName>
        <fullName evidence="3">Apolipoprotein D</fullName>
    </recommendedName>
</protein>
<dbReference type="InterPro" id="IPR022272">
    <property type="entry name" value="Lipocalin_CS"/>
</dbReference>
<dbReference type="FunFam" id="2.40.128.20:FF:000003">
    <property type="entry name" value="Apolipoprotein D"/>
    <property type="match status" value="1"/>
</dbReference>
<dbReference type="OrthoDB" id="565904at2759"/>
<keyword evidence="7" id="KW-0446">Lipid-binding</keyword>
<evidence type="ECO:0000256" key="6">
    <source>
        <dbReference type="ARBA" id="ARBA00022729"/>
    </source>
</evidence>
<dbReference type="EMBL" id="CVRI01000057">
    <property type="protein sequence ID" value="CRL02203.1"/>
    <property type="molecule type" value="Genomic_DNA"/>
</dbReference>
<organism evidence="12 13">
    <name type="scientific">Clunio marinus</name>
    <dbReference type="NCBI Taxonomy" id="568069"/>
    <lineage>
        <taxon>Eukaryota</taxon>
        <taxon>Metazoa</taxon>
        <taxon>Ecdysozoa</taxon>
        <taxon>Arthropoda</taxon>
        <taxon>Hexapoda</taxon>
        <taxon>Insecta</taxon>
        <taxon>Pterygota</taxon>
        <taxon>Neoptera</taxon>
        <taxon>Endopterygota</taxon>
        <taxon>Diptera</taxon>
        <taxon>Nematocera</taxon>
        <taxon>Chironomoidea</taxon>
        <taxon>Chironomidae</taxon>
        <taxon>Clunio</taxon>
    </lineage>
</organism>
<comment type="subcellular location">
    <subcellularLocation>
        <location evidence="1">Secreted</location>
    </subcellularLocation>
</comment>
<dbReference type="InterPro" id="IPR003057">
    <property type="entry name" value="Invtbrt_color"/>
</dbReference>
<evidence type="ECO:0000256" key="1">
    <source>
        <dbReference type="ARBA" id="ARBA00004613"/>
    </source>
</evidence>
<gene>
    <name evidence="12" type="primary">putative Apolipoprotein D</name>
    <name evidence="12" type="ORF">CLUMA_CG015050</name>
</gene>
<comment type="similarity">
    <text evidence="2 10">Belongs to the calycin superfamily. Lipocalin family.</text>
</comment>
<feature type="chain" id="PRO_5013437802" description="Apolipoprotein D" evidence="10">
    <location>
        <begin position="21"/>
        <end position="187"/>
    </location>
</feature>
<evidence type="ECO:0000256" key="10">
    <source>
        <dbReference type="PIRNR" id="PIRNR036893"/>
    </source>
</evidence>
<evidence type="ECO:0000256" key="2">
    <source>
        <dbReference type="ARBA" id="ARBA00006889"/>
    </source>
</evidence>
<keyword evidence="13" id="KW-1185">Reference proteome</keyword>
<feature type="domain" description="Lipocalin/cytosolic fatty-acid binding" evidence="11">
    <location>
        <begin position="38"/>
        <end position="182"/>
    </location>
</feature>
<dbReference type="InterPro" id="IPR000566">
    <property type="entry name" value="Lipocln_cytosolic_FA-bd_dom"/>
</dbReference>
<dbReference type="SUPFAM" id="SSF50814">
    <property type="entry name" value="Lipocalins"/>
    <property type="match status" value="1"/>
</dbReference>
<dbReference type="PROSITE" id="PS00213">
    <property type="entry name" value="LIPOCALIN"/>
    <property type="match status" value="1"/>
</dbReference>